<sequence>MEDRMEQRYLPEQPILPLPGGMIYMGKDLSLNRKVILYSLDSPNESFTQTYTQLLGEASQFTDNSFMHILDIGFNRSSNRLIAVLKPCNGTLLLHEIAKQEMSAEEAITIVYELARGMQKAMEEGIAGFSVGADNVWLDFERRPVVMNYWEQGASAQRGTRGLSGLLLRMLSGSAANSAQPELDDPRVQAALRTIPAEQRRRLADLLRQTMDEDVPVKMFIAELRGYMSAPKEAAREIEPAVIVKPAITADARRQKTLQEEPARRPPVIEEEEEDEEDEEDEPRRITVGGVMKKTLLIGGAIVVIGICSVLILMGLFETLKPDKGGYLPPSSDASQTTPPAADGSGAAQNQNGGQSNNAGKGTDAGKQGNNANKGGTNNAGNTGNANNDANNNDTGAAKPPNSGPVQVPSLIGMTQDEAGKAAVNAGLRFYFEIEPNDMEQGKVFKQDLQAGQTVDAGTKVTFWVSKGKQ</sequence>
<evidence type="ECO:0000256" key="1">
    <source>
        <dbReference type="SAM" id="MobiDB-lite"/>
    </source>
</evidence>
<gene>
    <name evidence="4" type="ORF">SK3146_02633</name>
</gene>
<feature type="domain" description="PASTA" evidence="3">
    <location>
        <begin position="402"/>
        <end position="467"/>
    </location>
</feature>
<reference evidence="4" key="1">
    <citation type="submission" date="2018-02" db="EMBL/GenBank/DDBJ databases">
        <authorList>
            <person name="Kim S.-K."/>
            <person name="Jung H.-I."/>
            <person name="Lee S.-W."/>
        </authorList>
    </citation>
    <scope>NUCLEOTIDE SEQUENCE</scope>
    <source>
        <strain evidence="4">SK3146</strain>
    </source>
</reference>
<dbReference type="EMBL" id="CP027059">
    <property type="protein sequence ID" value="UQZ83446.1"/>
    <property type="molecule type" value="Genomic_DNA"/>
</dbReference>
<feature type="transmembrane region" description="Helical" evidence="2">
    <location>
        <begin position="295"/>
        <end position="317"/>
    </location>
</feature>
<proteinExistence type="predicted"/>
<dbReference type="SMART" id="SM00740">
    <property type="entry name" value="PASTA"/>
    <property type="match status" value="1"/>
</dbReference>
<evidence type="ECO:0000259" key="3">
    <source>
        <dbReference type="PROSITE" id="PS51178"/>
    </source>
</evidence>
<feature type="compositionally biased region" description="Acidic residues" evidence="1">
    <location>
        <begin position="269"/>
        <end position="281"/>
    </location>
</feature>
<name>A0ABY4RLR5_9BACL</name>
<keyword evidence="2" id="KW-1133">Transmembrane helix</keyword>
<reference evidence="4" key="2">
    <citation type="journal article" date="2021" name="J Anim Sci Technol">
        <title>Complete genome sequence of Paenibacillus konkukensis sp. nov. SK3146 as a potential probiotic strain.</title>
        <authorList>
            <person name="Jung H.I."/>
            <person name="Park S."/>
            <person name="Niu K.M."/>
            <person name="Lee S.W."/>
            <person name="Kothari D."/>
            <person name="Yi K.J."/>
            <person name="Kim S.K."/>
        </authorList>
    </citation>
    <scope>NUCLEOTIDE SEQUENCE</scope>
    <source>
        <strain evidence="4">SK3146</strain>
    </source>
</reference>
<dbReference type="CDD" id="cd06577">
    <property type="entry name" value="PASTA_pknB"/>
    <property type="match status" value="1"/>
</dbReference>
<dbReference type="Gene3D" id="1.10.510.10">
    <property type="entry name" value="Transferase(Phosphotransferase) domain 1"/>
    <property type="match status" value="1"/>
</dbReference>
<dbReference type="InterPro" id="IPR011009">
    <property type="entry name" value="Kinase-like_dom_sf"/>
</dbReference>
<dbReference type="Proteomes" id="UP001057134">
    <property type="component" value="Chromosome"/>
</dbReference>
<dbReference type="Pfam" id="PF03793">
    <property type="entry name" value="PASTA"/>
    <property type="match status" value="1"/>
</dbReference>
<feature type="compositionally biased region" description="Low complexity" evidence="1">
    <location>
        <begin position="341"/>
        <end position="399"/>
    </location>
</feature>
<protein>
    <submittedName>
        <fullName evidence="4">PASTA domain protein</fullName>
    </submittedName>
</protein>
<evidence type="ECO:0000256" key="2">
    <source>
        <dbReference type="SAM" id="Phobius"/>
    </source>
</evidence>
<dbReference type="InterPro" id="IPR005543">
    <property type="entry name" value="PASTA_dom"/>
</dbReference>
<dbReference type="RefSeq" id="WP_249865461.1">
    <property type="nucleotide sequence ID" value="NZ_CP027059.1"/>
</dbReference>
<dbReference type="Gene3D" id="3.30.10.20">
    <property type="match status" value="1"/>
</dbReference>
<feature type="region of interest" description="Disordered" evidence="1">
    <location>
        <begin position="254"/>
        <end position="285"/>
    </location>
</feature>
<feature type="compositionally biased region" description="Basic and acidic residues" evidence="1">
    <location>
        <begin position="254"/>
        <end position="268"/>
    </location>
</feature>
<keyword evidence="5" id="KW-1185">Reference proteome</keyword>
<dbReference type="SUPFAM" id="SSF56112">
    <property type="entry name" value="Protein kinase-like (PK-like)"/>
    <property type="match status" value="1"/>
</dbReference>
<organism evidence="4 5">
    <name type="scientific">Paenibacillus konkukensis</name>
    <dbReference type="NCBI Taxonomy" id="2020716"/>
    <lineage>
        <taxon>Bacteria</taxon>
        <taxon>Bacillati</taxon>
        <taxon>Bacillota</taxon>
        <taxon>Bacilli</taxon>
        <taxon>Bacillales</taxon>
        <taxon>Paenibacillaceae</taxon>
        <taxon>Paenibacillus</taxon>
    </lineage>
</organism>
<dbReference type="PROSITE" id="PS51178">
    <property type="entry name" value="PASTA"/>
    <property type="match status" value="1"/>
</dbReference>
<evidence type="ECO:0000313" key="4">
    <source>
        <dbReference type="EMBL" id="UQZ83446.1"/>
    </source>
</evidence>
<evidence type="ECO:0000313" key="5">
    <source>
        <dbReference type="Proteomes" id="UP001057134"/>
    </source>
</evidence>
<feature type="region of interest" description="Disordered" evidence="1">
    <location>
        <begin position="327"/>
        <end position="410"/>
    </location>
</feature>
<keyword evidence="2" id="KW-0472">Membrane</keyword>
<accession>A0ABY4RLR5</accession>
<keyword evidence="2" id="KW-0812">Transmembrane</keyword>